<sequence length="136" mass="15075">MNIFIICSKHFYDTVPAIKKTLEASGHAITLPNCYDDPATEDRLRAVGNAAHAKWKATMLRHSTDVMEQTDAVLVLNFDKHGTANYIGGATFLEMYDAFRLGKKIFLYNDIPNGILSDEIIGFNPTVINGDLGRVV</sequence>
<evidence type="ECO:0000313" key="2">
    <source>
        <dbReference type="Proteomes" id="UP000179057"/>
    </source>
</evidence>
<reference evidence="1 2" key="1">
    <citation type="journal article" date="2016" name="Nat. Commun.">
        <title>Thousands of microbial genomes shed light on interconnected biogeochemical processes in an aquifer system.</title>
        <authorList>
            <person name="Anantharaman K."/>
            <person name="Brown C.T."/>
            <person name="Hug L.A."/>
            <person name="Sharon I."/>
            <person name="Castelle C.J."/>
            <person name="Probst A.J."/>
            <person name="Thomas B.C."/>
            <person name="Singh A."/>
            <person name="Wilkins M.J."/>
            <person name="Karaoz U."/>
            <person name="Brodie E.L."/>
            <person name="Williams K.H."/>
            <person name="Hubbard S.S."/>
            <person name="Banfield J.F."/>
        </authorList>
    </citation>
    <scope>NUCLEOTIDE SEQUENCE [LARGE SCALE GENOMIC DNA]</scope>
</reference>
<protein>
    <recommendedName>
        <fullName evidence="3">Nucleoside 2-deoxyribosyltransferase</fullName>
    </recommendedName>
</protein>
<accession>A0A1F8E3L8</accession>
<dbReference type="Proteomes" id="UP000179057">
    <property type="component" value="Unassembled WGS sequence"/>
</dbReference>
<comment type="caution">
    <text evidence="1">The sequence shown here is derived from an EMBL/GenBank/DDBJ whole genome shotgun (WGS) entry which is preliminary data.</text>
</comment>
<dbReference type="EMBL" id="MGIV01000007">
    <property type="protein sequence ID" value="OGM95414.1"/>
    <property type="molecule type" value="Genomic_DNA"/>
</dbReference>
<gene>
    <name evidence="1" type="ORF">A2610_00855</name>
</gene>
<proteinExistence type="predicted"/>
<name>A0A1F8E3L8_9BACT</name>
<evidence type="ECO:0008006" key="3">
    <source>
        <dbReference type="Google" id="ProtNLM"/>
    </source>
</evidence>
<evidence type="ECO:0000313" key="1">
    <source>
        <dbReference type="EMBL" id="OGM95414.1"/>
    </source>
</evidence>
<dbReference type="AlphaFoldDB" id="A0A1F8E3L8"/>
<organism evidence="1 2">
    <name type="scientific">Candidatus Wolfebacteria bacterium RIFOXYD1_FULL_48_65</name>
    <dbReference type="NCBI Taxonomy" id="1802561"/>
    <lineage>
        <taxon>Bacteria</taxon>
        <taxon>Candidatus Wolfeibacteriota</taxon>
    </lineage>
</organism>